<evidence type="ECO:0000259" key="9">
    <source>
        <dbReference type="Pfam" id="PF08241"/>
    </source>
</evidence>
<evidence type="ECO:0000256" key="2">
    <source>
        <dbReference type="ARBA" id="ARBA00004746"/>
    </source>
</evidence>
<dbReference type="Pfam" id="PF08241">
    <property type="entry name" value="Methyltransf_11"/>
    <property type="match status" value="1"/>
</dbReference>
<dbReference type="AlphaFoldDB" id="A0A918JK17"/>
<organism evidence="10 11">
    <name type="scientific">Advenella faeciporci</name>
    <dbReference type="NCBI Taxonomy" id="797535"/>
    <lineage>
        <taxon>Bacteria</taxon>
        <taxon>Pseudomonadati</taxon>
        <taxon>Pseudomonadota</taxon>
        <taxon>Betaproteobacteria</taxon>
        <taxon>Burkholderiales</taxon>
        <taxon>Alcaligenaceae</taxon>
    </lineage>
</organism>
<dbReference type="InterPro" id="IPR050602">
    <property type="entry name" value="Malonyl-ACP_OMT"/>
</dbReference>
<gene>
    <name evidence="8 10" type="primary">bioC</name>
    <name evidence="10" type="ORF">GCM10011450_12110</name>
</gene>
<dbReference type="Gene3D" id="3.40.50.150">
    <property type="entry name" value="Vaccinia Virus protein VP39"/>
    <property type="match status" value="1"/>
</dbReference>
<dbReference type="CDD" id="cd02440">
    <property type="entry name" value="AdoMet_MTases"/>
    <property type="match status" value="1"/>
</dbReference>
<sequence>MSQAIYSPQVLPINSEHVIQQFSRRGLLEDSRFFYDEISRRMIGRLSYIRITPETVIDAGCGPGHSLQALKERFPKSRLLGVDSCPSFIEHCRKTFLPKGMQVWVSKLGRKTQDEFHLADLAAMQLEAESAGLVWSNMALHWHPEPHKVIAEWRRVIQVGGICMFSCLGPGTFMELRKAVETAGIQTQTVPFVDMHDFGDILLEHGFVDPVMDQEVITLTYQSPQKLLRDVSALGGNPTIGRHKGLVGRQWYRRLCDALEQQRQPDGKLHLSLEVAYGHAWKSAVHKTAAGETRISLSSIGGRKSKT</sequence>
<evidence type="ECO:0000256" key="7">
    <source>
        <dbReference type="ARBA" id="ARBA00022756"/>
    </source>
</evidence>
<feature type="domain" description="Methyltransferase type 11" evidence="9">
    <location>
        <begin position="58"/>
        <end position="165"/>
    </location>
</feature>
<evidence type="ECO:0000256" key="4">
    <source>
        <dbReference type="ARBA" id="ARBA00022603"/>
    </source>
</evidence>
<dbReference type="EC" id="2.1.1.197" evidence="3 8"/>
<dbReference type="EMBL" id="BMYS01000006">
    <property type="protein sequence ID" value="GGW83610.1"/>
    <property type="molecule type" value="Genomic_DNA"/>
</dbReference>
<proteinExistence type="inferred from homology"/>
<keyword evidence="11" id="KW-1185">Reference proteome</keyword>
<accession>A0A918JK17</accession>
<dbReference type="GO" id="GO:0032259">
    <property type="term" value="P:methylation"/>
    <property type="evidence" value="ECO:0007669"/>
    <property type="project" value="UniProtKB-KW"/>
</dbReference>
<dbReference type="GO" id="GO:0008757">
    <property type="term" value="F:S-adenosylmethionine-dependent methyltransferase activity"/>
    <property type="evidence" value="ECO:0007669"/>
    <property type="project" value="InterPro"/>
</dbReference>
<dbReference type="Proteomes" id="UP000608345">
    <property type="component" value="Unassembled WGS sequence"/>
</dbReference>
<evidence type="ECO:0000313" key="10">
    <source>
        <dbReference type="EMBL" id="GGW83610.1"/>
    </source>
</evidence>
<keyword evidence="5 8" id="KW-0808">Transferase</keyword>
<evidence type="ECO:0000256" key="6">
    <source>
        <dbReference type="ARBA" id="ARBA00022691"/>
    </source>
</evidence>
<dbReference type="InterPro" id="IPR013216">
    <property type="entry name" value="Methyltransf_11"/>
</dbReference>
<dbReference type="PANTHER" id="PTHR13090:SF1">
    <property type="entry name" value="ARGININE-HYDROXYLASE NDUFAF5, MITOCHONDRIAL"/>
    <property type="match status" value="1"/>
</dbReference>
<reference evidence="10" key="1">
    <citation type="journal article" date="2014" name="Int. J. Syst. Evol. Microbiol.">
        <title>Complete genome sequence of Corynebacterium casei LMG S-19264T (=DSM 44701T), isolated from a smear-ripened cheese.</title>
        <authorList>
            <consortium name="US DOE Joint Genome Institute (JGI-PGF)"/>
            <person name="Walter F."/>
            <person name="Albersmeier A."/>
            <person name="Kalinowski J."/>
            <person name="Ruckert C."/>
        </authorList>
    </citation>
    <scope>NUCLEOTIDE SEQUENCE</scope>
    <source>
        <strain evidence="10">KCTC 23732</strain>
    </source>
</reference>
<dbReference type="GO" id="GO:0102130">
    <property type="term" value="F:malonyl-CoA methyltransferase activity"/>
    <property type="evidence" value="ECO:0007669"/>
    <property type="project" value="UniProtKB-EC"/>
</dbReference>
<dbReference type="InterPro" id="IPR029063">
    <property type="entry name" value="SAM-dependent_MTases_sf"/>
</dbReference>
<dbReference type="GO" id="GO:0010340">
    <property type="term" value="F:carboxyl-O-methyltransferase activity"/>
    <property type="evidence" value="ECO:0007669"/>
    <property type="project" value="UniProtKB-UniRule"/>
</dbReference>
<protein>
    <recommendedName>
        <fullName evidence="3 8">Malonyl-[acyl-carrier protein] O-methyltransferase</fullName>
        <shortName evidence="8">Malonyl-ACP O-methyltransferase</shortName>
        <ecNumber evidence="3 8">2.1.1.197</ecNumber>
    </recommendedName>
    <alternativeName>
        <fullName evidence="8">Biotin synthesis protein BioC</fullName>
    </alternativeName>
</protein>
<evidence type="ECO:0000256" key="8">
    <source>
        <dbReference type="HAMAP-Rule" id="MF_00835"/>
    </source>
</evidence>
<comment type="similarity">
    <text evidence="8">Belongs to the methyltransferase superfamily.</text>
</comment>
<evidence type="ECO:0000256" key="3">
    <source>
        <dbReference type="ARBA" id="ARBA00012327"/>
    </source>
</evidence>
<dbReference type="HAMAP" id="MF_00835">
    <property type="entry name" value="BioC"/>
    <property type="match status" value="1"/>
</dbReference>
<evidence type="ECO:0000256" key="1">
    <source>
        <dbReference type="ARBA" id="ARBA00000852"/>
    </source>
</evidence>
<evidence type="ECO:0000313" key="11">
    <source>
        <dbReference type="Proteomes" id="UP000608345"/>
    </source>
</evidence>
<dbReference type="InterPro" id="IPR011814">
    <property type="entry name" value="BioC"/>
</dbReference>
<dbReference type="PANTHER" id="PTHR13090">
    <property type="entry name" value="ARGININE-HYDROXYLASE NDUFAF5, MITOCHONDRIAL"/>
    <property type="match status" value="1"/>
</dbReference>
<keyword evidence="7 8" id="KW-0093">Biotin biosynthesis</keyword>
<dbReference type="SUPFAM" id="SSF53335">
    <property type="entry name" value="S-adenosyl-L-methionine-dependent methyltransferases"/>
    <property type="match status" value="1"/>
</dbReference>
<dbReference type="RefSeq" id="WP_189384553.1">
    <property type="nucleotide sequence ID" value="NZ_BAABFY010000054.1"/>
</dbReference>
<name>A0A918JK17_9BURK</name>
<reference evidence="10" key="2">
    <citation type="submission" date="2020-09" db="EMBL/GenBank/DDBJ databases">
        <authorList>
            <person name="Sun Q."/>
            <person name="Kim S."/>
        </authorList>
    </citation>
    <scope>NUCLEOTIDE SEQUENCE</scope>
    <source>
        <strain evidence="10">KCTC 23732</strain>
    </source>
</reference>
<comment type="function">
    <text evidence="8">Converts the free carboxyl group of a malonyl-thioester to its methyl ester by transfer of a methyl group from S-adenosyl-L-methionine (SAM). It allows to synthesize pimeloyl-ACP via the fatty acid synthetic pathway.</text>
</comment>
<dbReference type="GO" id="GO:0009102">
    <property type="term" value="P:biotin biosynthetic process"/>
    <property type="evidence" value="ECO:0007669"/>
    <property type="project" value="UniProtKB-UniRule"/>
</dbReference>
<comment type="pathway">
    <text evidence="2 8">Cofactor biosynthesis; biotin biosynthesis.</text>
</comment>
<keyword evidence="6 8" id="KW-0949">S-adenosyl-L-methionine</keyword>
<keyword evidence="4 8" id="KW-0489">Methyltransferase</keyword>
<comment type="catalytic activity">
    <reaction evidence="1 8">
        <text>malonyl-[ACP] + S-adenosyl-L-methionine = malonyl-[ACP] methyl ester + S-adenosyl-L-homocysteine</text>
        <dbReference type="Rhea" id="RHEA:17105"/>
        <dbReference type="Rhea" id="RHEA-COMP:9623"/>
        <dbReference type="Rhea" id="RHEA-COMP:9954"/>
        <dbReference type="ChEBI" id="CHEBI:57856"/>
        <dbReference type="ChEBI" id="CHEBI:59789"/>
        <dbReference type="ChEBI" id="CHEBI:78449"/>
        <dbReference type="ChEBI" id="CHEBI:78845"/>
        <dbReference type="EC" id="2.1.1.197"/>
    </reaction>
</comment>
<comment type="caution">
    <text evidence="10">The sequence shown here is derived from an EMBL/GenBank/DDBJ whole genome shotgun (WGS) entry which is preliminary data.</text>
</comment>
<evidence type="ECO:0000256" key="5">
    <source>
        <dbReference type="ARBA" id="ARBA00022679"/>
    </source>
</evidence>